<dbReference type="EMBL" id="JAAARO010000016">
    <property type="protein sequence ID" value="KAF5734215.1"/>
    <property type="molecule type" value="Genomic_DNA"/>
</dbReference>
<dbReference type="InterPro" id="IPR010605">
    <property type="entry name" value="DUF1191"/>
</dbReference>
<dbReference type="PANTHER" id="PTHR33512">
    <property type="entry name" value="PROTEIN, PUTATIVE (DUF1191)-RELATED"/>
    <property type="match status" value="1"/>
</dbReference>
<sequence length="287" mass="32612">MSNMRGICLWFVINLCLVSIGQSIHNRTRESLDASLQDFALRTLARHRPRTGALYKSTLPSNLSGLQVSILRLRSRRLWNIGANFSNFHIPSRTITMPHARRFVLVYQDLGNWSSQYYNVPGYSLATSVVGFMVYDASNIKSKRLTKLNLNTMGRPIEIRFRNLSRISGARCVAFENNGSFYMSQIRLFNLCHARNHGHFSVVVPLKRKKSLWYLWVIGFALGFGVLVLVGYFGMASLKNFKTKKIQVMERQADEDLVLQTMWIGNSKIPSAAVTRTQPVLENGGFA</sequence>
<dbReference type="Proteomes" id="UP000593562">
    <property type="component" value="Unassembled WGS sequence"/>
</dbReference>
<feature type="signal peptide" evidence="2">
    <location>
        <begin position="1"/>
        <end position="23"/>
    </location>
</feature>
<dbReference type="FunCoup" id="A0A7J7CJG6">
    <property type="interactions" value="4"/>
</dbReference>
<keyword evidence="4" id="KW-1185">Reference proteome</keyword>
<dbReference type="PANTHER" id="PTHR33512:SF4">
    <property type="entry name" value="PROTEIN, PUTATIVE (DUF1191)-RELATED"/>
    <property type="match status" value="1"/>
</dbReference>
<reference evidence="3 4" key="1">
    <citation type="journal article" date="2020" name="Nat. Commun.">
        <title>Genome of Tripterygium wilfordii and identification of cytochrome P450 involved in triptolide biosynthesis.</title>
        <authorList>
            <person name="Tu L."/>
            <person name="Su P."/>
            <person name="Zhang Z."/>
            <person name="Gao L."/>
            <person name="Wang J."/>
            <person name="Hu T."/>
            <person name="Zhou J."/>
            <person name="Zhang Y."/>
            <person name="Zhao Y."/>
            <person name="Liu Y."/>
            <person name="Song Y."/>
            <person name="Tong Y."/>
            <person name="Lu Y."/>
            <person name="Yang J."/>
            <person name="Xu C."/>
            <person name="Jia M."/>
            <person name="Peters R.J."/>
            <person name="Huang L."/>
            <person name="Gao W."/>
        </authorList>
    </citation>
    <scope>NUCLEOTIDE SEQUENCE [LARGE SCALE GENOMIC DNA]</scope>
    <source>
        <strain evidence="4">cv. XIE 37</strain>
        <tissue evidence="3">Leaf</tissue>
    </source>
</reference>
<accession>A0A7J7CJG6</accession>
<name>A0A7J7CJG6_TRIWF</name>
<evidence type="ECO:0000313" key="4">
    <source>
        <dbReference type="Proteomes" id="UP000593562"/>
    </source>
</evidence>
<feature type="chain" id="PRO_5029752010" evidence="2">
    <location>
        <begin position="24"/>
        <end position="287"/>
    </location>
</feature>
<comment type="caution">
    <text evidence="3">The sequence shown here is derived from an EMBL/GenBank/DDBJ whole genome shotgun (WGS) entry which is preliminary data.</text>
</comment>
<dbReference type="Pfam" id="PF06697">
    <property type="entry name" value="DUF1191"/>
    <property type="match status" value="1"/>
</dbReference>
<dbReference type="GO" id="GO:0016020">
    <property type="term" value="C:membrane"/>
    <property type="evidence" value="ECO:0007669"/>
    <property type="project" value="TreeGrafter"/>
</dbReference>
<dbReference type="AlphaFoldDB" id="A0A7J7CJG6"/>
<evidence type="ECO:0000313" key="3">
    <source>
        <dbReference type="EMBL" id="KAF5734215.1"/>
    </source>
</evidence>
<keyword evidence="1" id="KW-0812">Transmembrane</keyword>
<proteinExistence type="predicted"/>
<gene>
    <name evidence="3" type="ORF">HS088_TW16G00660</name>
</gene>
<dbReference type="InParanoid" id="A0A7J7CJG6"/>
<evidence type="ECO:0000256" key="2">
    <source>
        <dbReference type="SAM" id="SignalP"/>
    </source>
</evidence>
<keyword evidence="1" id="KW-0472">Membrane</keyword>
<feature type="transmembrane region" description="Helical" evidence="1">
    <location>
        <begin position="213"/>
        <end position="235"/>
    </location>
</feature>
<protein>
    <submittedName>
        <fullName evidence="3">Uncharacterized protein</fullName>
    </submittedName>
</protein>
<organism evidence="3 4">
    <name type="scientific">Tripterygium wilfordii</name>
    <name type="common">Thunder God vine</name>
    <dbReference type="NCBI Taxonomy" id="458696"/>
    <lineage>
        <taxon>Eukaryota</taxon>
        <taxon>Viridiplantae</taxon>
        <taxon>Streptophyta</taxon>
        <taxon>Embryophyta</taxon>
        <taxon>Tracheophyta</taxon>
        <taxon>Spermatophyta</taxon>
        <taxon>Magnoliopsida</taxon>
        <taxon>eudicotyledons</taxon>
        <taxon>Gunneridae</taxon>
        <taxon>Pentapetalae</taxon>
        <taxon>rosids</taxon>
        <taxon>fabids</taxon>
        <taxon>Celastrales</taxon>
        <taxon>Celastraceae</taxon>
        <taxon>Tripterygium</taxon>
    </lineage>
</organism>
<keyword evidence="1" id="KW-1133">Transmembrane helix</keyword>
<evidence type="ECO:0000256" key="1">
    <source>
        <dbReference type="SAM" id="Phobius"/>
    </source>
</evidence>
<keyword evidence="2" id="KW-0732">Signal</keyword>